<feature type="domain" description="Zorya protein ZorC EH" evidence="1">
    <location>
        <begin position="76"/>
        <end position="442"/>
    </location>
</feature>
<keyword evidence="3" id="KW-1185">Reference proteome</keyword>
<dbReference type="EMBL" id="JAROCY010000045">
    <property type="protein sequence ID" value="MDF8335804.1"/>
    <property type="molecule type" value="Genomic_DNA"/>
</dbReference>
<name>A0ABT6CPE7_9SPHN</name>
<accession>A0ABT6CPE7</accession>
<proteinExistence type="predicted"/>
<dbReference type="Pfam" id="PF15611">
    <property type="entry name" value="EH_Signature"/>
    <property type="match status" value="1"/>
</dbReference>
<sequence length="468" mass="52889">MSVLRAAIDRMDALASAGLAKPPTTQPELQRQLAKLDASIGEAEPVVELKPFLRSAAENGAEALPRFQLNRVLRGAWCDPEFDELGYTALDRAVEEQRRSSDQAMIDGYLTYFPVDRPIMGKLAEAASSAALRHEWAWRERARHWELFAPSQGPTRVAQDLLARDDDQVFQLMREVGLGANLAASGFGQATFARFCVATAELPPSKAVPAQRSLLRLFDREALAGQIELVVRALLEPWVKEKPEPEHRKAISEFLLDQVGDPRLQRPRWDRIVRSLAESIGEERALTVTQVFKRWLTEVAMREFFRAIAKTTDRPDQWAQREKFWMAYLDDGLVSDAWPALGVRARNQIEYLIRQSGERPEYGIIRGGPASSSSIIMQIGDLRISEWSDNGSCRFWSDSDPNAPKLYAKIYDGGKLRTTAGRTDFEYESHVPASPGWEGKFAGIINRRTSILHPRFGKGRGRNWNDRW</sequence>
<reference evidence="2 3" key="1">
    <citation type="submission" date="2023-03" db="EMBL/GenBank/DDBJ databases">
        <title>Novosphingobium cyanobacteriorum sp. nov., isolated from a eutrophic reservoir during the Microcystis bloom period.</title>
        <authorList>
            <person name="Kang M."/>
            <person name="Le V."/>
            <person name="Ko S.-R."/>
            <person name="Lee S.-A."/>
            <person name="Ahn C.-Y."/>
        </authorList>
    </citation>
    <scope>NUCLEOTIDE SEQUENCE [LARGE SCALE GENOMIC DNA]</scope>
    <source>
        <strain evidence="2 3">HBC54</strain>
    </source>
</reference>
<evidence type="ECO:0000313" key="2">
    <source>
        <dbReference type="EMBL" id="MDF8335804.1"/>
    </source>
</evidence>
<comment type="caution">
    <text evidence="2">The sequence shown here is derived from an EMBL/GenBank/DDBJ whole genome shotgun (WGS) entry which is preliminary data.</text>
</comment>
<evidence type="ECO:0000259" key="1">
    <source>
        <dbReference type="Pfam" id="PF15611"/>
    </source>
</evidence>
<dbReference type="RefSeq" id="WP_277280819.1">
    <property type="nucleotide sequence ID" value="NZ_JAROCY010000045.1"/>
</dbReference>
<organism evidence="2 3">
    <name type="scientific">Novosphingobium cyanobacteriorum</name>
    <dbReference type="NCBI Taxonomy" id="3024215"/>
    <lineage>
        <taxon>Bacteria</taxon>
        <taxon>Pseudomonadati</taxon>
        <taxon>Pseudomonadota</taxon>
        <taxon>Alphaproteobacteria</taxon>
        <taxon>Sphingomonadales</taxon>
        <taxon>Sphingomonadaceae</taxon>
        <taxon>Novosphingobium</taxon>
    </lineage>
</organism>
<gene>
    <name evidence="2" type="ORF">POM99_21600</name>
</gene>
<dbReference type="InterPro" id="IPR028943">
    <property type="entry name" value="ZorC_EH_Signature_dom"/>
</dbReference>
<evidence type="ECO:0000313" key="3">
    <source>
        <dbReference type="Proteomes" id="UP001222770"/>
    </source>
</evidence>
<dbReference type="Proteomes" id="UP001222770">
    <property type="component" value="Unassembled WGS sequence"/>
</dbReference>
<protein>
    <submittedName>
        <fullName evidence="2">EH signature domain-containing protein</fullName>
    </submittedName>
</protein>